<comment type="caution">
    <text evidence="3">The sequence shown here is derived from an EMBL/GenBank/DDBJ whole genome shotgun (WGS) entry which is preliminary data.</text>
</comment>
<organism evidence="3 4">
    <name type="scientific">Rotaria socialis</name>
    <dbReference type="NCBI Taxonomy" id="392032"/>
    <lineage>
        <taxon>Eukaryota</taxon>
        <taxon>Metazoa</taxon>
        <taxon>Spiralia</taxon>
        <taxon>Gnathifera</taxon>
        <taxon>Rotifera</taxon>
        <taxon>Eurotatoria</taxon>
        <taxon>Bdelloidea</taxon>
        <taxon>Philodinida</taxon>
        <taxon>Philodinidae</taxon>
        <taxon>Rotaria</taxon>
    </lineage>
</organism>
<dbReference type="InterPro" id="IPR036047">
    <property type="entry name" value="F-box-like_dom_sf"/>
</dbReference>
<dbReference type="OrthoDB" id="10004582at2759"/>
<reference evidence="3" key="1">
    <citation type="submission" date="2021-02" db="EMBL/GenBank/DDBJ databases">
        <authorList>
            <person name="Nowell W R."/>
        </authorList>
    </citation>
    <scope>NUCLEOTIDE SEQUENCE</scope>
</reference>
<gene>
    <name evidence="2" type="ORF">TIS948_LOCUS10993</name>
    <name evidence="3" type="ORF">UJA718_LOCUS21502</name>
</gene>
<evidence type="ECO:0000313" key="4">
    <source>
        <dbReference type="Proteomes" id="UP000663873"/>
    </source>
</evidence>
<protein>
    <recommendedName>
        <fullName evidence="1">F-box domain-containing protein</fullName>
    </recommendedName>
</protein>
<dbReference type="AlphaFoldDB" id="A0A820RBX9"/>
<evidence type="ECO:0000313" key="2">
    <source>
        <dbReference type="EMBL" id="CAF3174498.1"/>
    </source>
</evidence>
<accession>A0A820RBX9</accession>
<dbReference type="Proteomes" id="UP000663873">
    <property type="component" value="Unassembled WGS sequence"/>
</dbReference>
<keyword evidence="4" id="KW-1185">Reference proteome</keyword>
<dbReference type="SUPFAM" id="SSF81383">
    <property type="entry name" value="F-box domain"/>
    <property type="match status" value="1"/>
</dbReference>
<dbReference type="Proteomes" id="UP000663825">
    <property type="component" value="Unassembled WGS sequence"/>
</dbReference>
<sequence length="549" mass="64485">MNINMEYSCVRFNDLPDEILMIIFKKMNNVEVLYSLHSVNQRLNKLVQDSIFTSRLTFVKRCSDNLVDAFPCNMMLNRFCLQILPEVHDKIKWLDLESSSMKNVLCATDYPNLYGLGLYNINEESARCLFTDETLSSGIFKNQIRTLFITIDNDDDDSYEDMVLSATSIVNYILNVFTGLIYLKFNESLYKNCARLLLDDEFLPTFRSSTLLKLNIRVQCFDDCLYLLDGRFNQLHTLCVDLVHINRPHEIKNQGDLPNLKCFSLSCNLAISFYDELILPLLYRMSNLEQLGLYIATINATFIDGNHLKRDIINRMARLNQFTFYIASFMFICNPLDFPSAEDIQRTFIDFPKNNIISYVDYFPEAKQSQCRIYSYPSFIPYYDNITNNFPGGLFQYVRVISLYDEYPFEHEFFIRIQKSFPFIEELTVINYKSQNEKQSYESNNGSQNLSLVEYSFLNELAIVRVHDHYIEQFLFNTKTYLHNNVLLHIDYESLQRVTHNFTRENTQINCAKINELKLYGETCPNSSLQEYFPNAKICFSRSILKDKK</sequence>
<evidence type="ECO:0000259" key="1">
    <source>
        <dbReference type="PROSITE" id="PS50181"/>
    </source>
</evidence>
<feature type="domain" description="F-box" evidence="1">
    <location>
        <begin position="9"/>
        <end position="56"/>
    </location>
</feature>
<dbReference type="Pfam" id="PF00646">
    <property type="entry name" value="F-box"/>
    <property type="match status" value="1"/>
</dbReference>
<evidence type="ECO:0000313" key="3">
    <source>
        <dbReference type="EMBL" id="CAF4433290.1"/>
    </source>
</evidence>
<proteinExistence type="predicted"/>
<dbReference type="EMBL" id="CAJOBP010004214">
    <property type="protein sequence ID" value="CAF4433290.1"/>
    <property type="molecule type" value="Genomic_DNA"/>
</dbReference>
<dbReference type="InterPro" id="IPR001810">
    <property type="entry name" value="F-box_dom"/>
</dbReference>
<dbReference type="PROSITE" id="PS50181">
    <property type="entry name" value="FBOX"/>
    <property type="match status" value="1"/>
</dbReference>
<name>A0A820RBX9_9BILA</name>
<dbReference type="EMBL" id="CAJNXB010001544">
    <property type="protein sequence ID" value="CAF3174498.1"/>
    <property type="molecule type" value="Genomic_DNA"/>
</dbReference>